<dbReference type="Proteomes" id="UP001231189">
    <property type="component" value="Unassembled WGS sequence"/>
</dbReference>
<feature type="compositionally biased region" description="Polar residues" evidence="2">
    <location>
        <begin position="134"/>
        <end position="148"/>
    </location>
</feature>
<proteinExistence type="predicted"/>
<reference evidence="3" key="1">
    <citation type="submission" date="2023-07" db="EMBL/GenBank/DDBJ databases">
        <title>A chromosome-level genome assembly of Lolium multiflorum.</title>
        <authorList>
            <person name="Chen Y."/>
            <person name="Copetti D."/>
            <person name="Kolliker R."/>
            <person name="Studer B."/>
        </authorList>
    </citation>
    <scope>NUCLEOTIDE SEQUENCE</scope>
    <source>
        <strain evidence="3">02402/16</strain>
        <tissue evidence="3">Leaf</tissue>
    </source>
</reference>
<comment type="caution">
    <text evidence="3">The sequence shown here is derived from an EMBL/GenBank/DDBJ whole genome shotgun (WGS) entry which is preliminary data.</text>
</comment>
<dbReference type="EMBL" id="JAUUTY010000002">
    <property type="protein sequence ID" value="KAK1685495.1"/>
    <property type="molecule type" value="Genomic_DNA"/>
</dbReference>
<evidence type="ECO:0000313" key="3">
    <source>
        <dbReference type="EMBL" id="KAK1685495.1"/>
    </source>
</evidence>
<evidence type="ECO:0000256" key="2">
    <source>
        <dbReference type="SAM" id="MobiDB-lite"/>
    </source>
</evidence>
<feature type="coiled-coil region" evidence="1">
    <location>
        <begin position="210"/>
        <end position="244"/>
    </location>
</feature>
<evidence type="ECO:0000256" key="1">
    <source>
        <dbReference type="SAM" id="Coils"/>
    </source>
</evidence>
<gene>
    <name evidence="3" type="ORF">QYE76_046343</name>
</gene>
<protein>
    <submittedName>
        <fullName evidence="3">Uncharacterized protein</fullName>
    </submittedName>
</protein>
<keyword evidence="1" id="KW-0175">Coiled coil</keyword>
<evidence type="ECO:0000313" key="4">
    <source>
        <dbReference type="Proteomes" id="UP001231189"/>
    </source>
</evidence>
<keyword evidence="4" id="KW-1185">Reference proteome</keyword>
<feature type="compositionally biased region" description="Acidic residues" evidence="2">
    <location>
        <begin position="70"/>
        <end position="80"/>
    </location>
</feature>
<feature type="region of interest" description="Disordered" evidence="2">
    <location>
        <begin position="55"/>
        <end position="149"/>
    </location>
</feature>
<accession>A0AAD8TMS4</accession>
<feature type="region of interest" description="Disordered" evidence="2">
    <location>
        <begin position="1"/>
        <end position="24"/>
    </location>
</feature>
<name>A0AAD8TMS4_LOLMU</name>
<dbReference type="AlphaFoldDB" id="A0AAD8TMS4"/>
<organism evidence="3 4">
    <name type="scientific">Lolium multiflorum</name>
    <name type="common">Italian ryegrass</name>
    <name type="synonym">Lolium perenne subsp. multiflorum</name>
    <dbReference type="NCBI Taxonomy" id="4521"/>
    <lineage>
        <taxon>Eukaryota</taxon>
        <taxon>Viridiplantae</taxon>
        <taxon>Streptophyta</taxon>
        <taxon>Embryophyta</taxon>
        <taxon>Tracheophyta</taxon>
        <taxon>Spermatophyta</taxon>
        <taxon>Magnoliopsida</taxon>
        <taxon>Liliopsida</taxon>
        <taxon>Poales</taxon>
        <taxon>Poaceae</taxon>
        <taxon>BOP clade</taxon>
        <taxon>Pooideae</taxon>
        <taxon>Poodae</taxon>
        <taxon>Poeae</taxon>
        <taxon>Poeae Chloroplast Group 2 (Poeae type)</taxon>
        <taxon>Loliodinae</taxon>
        <taxon>Loliinae</taxon>
        <taxon>Lolium</taxon>
    </lineage>
</organism>
<feature type="compositionally biased region" description="Basic and acidic residues" evidence="2">
    <location>
        <begin position="1"/>
        <end position="10"/>
    </location>
</feature>
<feature type="compositionally biased region" description="Acidic residues" evidence="2">
    <location>
        <begin position="90"/>
        <end position="102"/>
    </location>
</feature>
<sequence>MYTGKDDKSRVSSADLSDDDLRDEVRRLTCYSMKDIIVLTSARSPYDLKHLPAEASTVAQCYPPTPESGVEPEDDDDSKETEDAQHVLEDSDVQEDEALEDDVLTRSRRSDDDDDVPLAKRAKLFSGKSESAKESNPSPVKPTPSSRTAVEKIPVSKVIPSGNAPVPSAARDHPIYATVDAVADFADQFTRLESENAHLRKTIKTSADQVLEANRLAADAKNENISLKDELKRLKQKMMDEQDARGCSRS</sequence>